<dbReference type="PANTHER" id="PTHR13018">
    <property type="entry name" value="PROBABLE MEMBRANE PROTEIN DUF221-RELATED"/>
    <property type="match status" value="1"/>
</dbReference>
<evidence type="ECO:0000313" key="4">
    <source>
        <dbReference type="Proteomes" id="UP000245383"/>
    </source>
</evidence>
<keyword evidence="1" id="KW-1133">Transmembrane helix</keyword>
<feature type="transmembrane region" description="Helical" evidence="1">
    <location>
        <begin position="390"/>
        <end position="411"/>
    </location>
</feature>
<accession>A0A2T9YIC4</accession>
<gene>
    <name evidence="3" type="ORF">BB561_004053</name>
</gene>
<feature type="transmembrane region" description="Helical" evidence="1">
    <location>
        <begin position="299"/>
        <end position="323"/>
    </location>
</feature>
<keyword evidence="1" id="KW-0472">Membrane</keyword>
<dbReference type="InterPro" id="IPR027815">
    <property type="entry name" value="CSC1/OSCA1-like_cyt"/>
</dbReference>
<dbReference type="GO" id="GO:0005227">
    <property type="term" value="F:calcium-activated cation channel activity"/>
    <property type="evidence" value="ECO:0007669"/>
    <property type="project" value="InterPro"/>
</dbReference>
<feature type="transmembrane region" description="Helical" evidence="1">
    <location>
        <begin position="53"/>
        <end position="72"/>
    </location>
</feature>
<comment type="caution">
    <text evidence="3">The sequence shown here is derived from an EMBL/GenBank/DDBJ whole genome shotgun (WGS) entry which is preliminary data.</text>
</comment>
<keyword evidence="1" id="KW-0812">Transmembrane</keyword>
<sequence>MILRALKLKTLYFIVASTVSLAVLLPIYLKSEKGVNDINKFTAARLNQGSDVLWIYLIYYAVSVALVISFLFKEASLYIELKNRAMSDTNKKTLNDSTTIMVRGLSGKFLDPEYIKKSLSIIPGGVKNVSLSRNTSELEKIIKKRDCALLKLEDSLTKYIIKCKRHCDKFNKKMYSNTQKNFSTQITPPATPSEFIFLQLNSNKKRVLLQRVDSIRYYSRVLAYLNKEIKIFKNTYADGLLVNSTGFITFNKKIGAELALQVQLIKGVNIIKPKNICVNRDEVLWNNIAARSYPILLKFIYYICIFFVWLSSISATFFFTSLFNIFNFLATFNINADKFKFLAYTNATITAILFNLYYEAVPLVLRFFMRFRGFVRTTTVDFEILNTYSLILKATAFVFPLVYSSFLEIFGDSTLKLLSLKEILQRINDLTLGSCAISSRNKKESIITPVGLYDYKFSSEYNLESNELLAKQSHNTNKNKSTQKNSENCITFNIIDDSANSTGKLDESTPTNNKTCLPVFKISGEPPIPLDINDKVDFQFLDVDKSSETKKDLLVQKTQMEKKRDLGVNYAHDENHLNVANILGQQLNNEIDFKISENLYGKYGLHPKTDTDNYTQPPLLDCGYSNVWVPEDTTGLSDNLVCSLNEDNSEYFSILTTCAYVDRHYRVELDFHRIFRVYDLVTRRRLPKRTHSGIETIGTVEYNKIIGLDV</sequence>
<name>A0A2T9YIC4_9FUNG</name>
<dbReference type="PANTHER" id="PTHR13018:SF5">
    <property type="entry name" value="RE44586P"/>
    <property type="match status" value="1"/>
</dbReference>
<organism evidence="3 4">
    <name type="scientific">Smittium simulii</name>
    <dbReference type="NCBI Taxonomy" id="133385"/>
    <lineage>
        <taxon>Eukaryota</taxon>
        <taxon>Fungi</taxon>
        <taxon>Fungi incertae sedis</taxon>
        <taxon>Zoopagomycota</taxon>
        <taxon>Kickxellomycotina</taxon>
        <taxon>Harpellomycetes</taxon>
        <taxon>Harpellales</taxon>
        <taxon>Legeriomycetaceae</taxon>
        <taxon>Smittium</taxon>
    </lineage>
</organism>
<feature type="domain" description="CSC1/OSCA1-like cytosolic" evidence="2">
    <location>
        <begin position="98"/>
        <end position="287"/>
    </location>
</feature>
<dbReference type="InterPro" id="IPR045122">
    <property type="entry name" value="Csc1-like"/>
</dbReference>
<dbReference type="Proteomes" id="UP000245383">
    <property type="component" value="Unassembled WGS sequence"/>
</dbReference>
<dbReference type="Pfam" id="PF14703">
    <property type="entry name" value="PHM7_cyt"/>
    <property type="match status" value="1"/>
</dbReference>
<dbReference type="OrthoDB" id="1076608at2759"/>
<reference evidence="3 4" key="1">
    <citation type="journal article" date="2018" name="MBio">
        <title>Comparative Genomics Reveals the Core Gene Toolbox for the Fungus-Insect Symbiosis.</title>
        <authorList>
            <person name="Wang Y."/>
            <person name="Stata M."/>
            <person name="Wang W."/>
            <person name="Stajich J.E."/>
            <person name="White M.M."/>
            <person name="Moncalvo J.M."/>
        </authorList>
    </citation>
    <scope>NUCLEOTIDE SEQUENCE [LARGE SCALE GENOMIC DNA]</scope>
    <source>
        <strain evidence="3 4">SWE-8-4</strain>
    </source>
</reference>
<evidence type="ECO:0000313" key="3">
    <source>
        <dbReference type="EMBL" id="PVU92059.1"/>
    </source>
</evidence>
<dbReference type="EMBL" id="MBFR01000176">
    <property type="protein sequence ID" value="PVU92059.1"/>
    <property type="molecule type" value="Genomic_DNA"/>
</dbReference>
<protein>
    <recommendedName>
        <fullName evidence="2">CSC1/OSCA1-like cytosolic domain-containing protein</fullName>
    </recommendedName>
</protein>
<proteinExistence type="predicted"/>
<dbReference type="AlphaFoldDB" id="A0A2T9YIC4"/>
<keyword evidence="4" id="KW-1185">Reference proteome</keyword>
<dbReference type="GO" id="GO:0005886">
    <property type="term" value="C:plasma membrane"/>
    <property type="evidence" value="ECO:0007669"/>
    <property type="project" value="TreeGrafter"/>
</dbReference>
<evidence type="ECO:0000259" key="2">
    <source>
        <dbReference type="Pfam" id="PF14703"/>
    </source>
</evidence>
<feature type="transmembrane region" description="Helical" evidence="1">
    <location>
        <begin position="12"/>
        <end position="29"/>
    </location>
</feature>
<feature type="transmembrane region" description="Helical" evidence="1">
    <location>
        <begin position="343"/>
        <end position="369"/>
    </location>
</feature>
<evidence type="ECO:0000256" key="1">
    <source>
        <dbReference type="SAM" id="Phobius"/>
    </source>
</evidence>